<dbReference type="SUPFAM" id="SSF52833">
    <property type="entry name" value="Thioredoxin-like"/>
    <property type="match status" value="1"/>
</dbReference>
<dbReference type="AlphaFoldDB" id="A0A1F6GUK9"/>
<evidence type="ECO:0000313" key="4">
    <source>
        <dbReference type="Proteomes" id="UP000177583"/>
    </source>
</evidence>
<evidence type="ECO:0000256" key="2">
    <source>
        <dbReference type="SAM" id="SignalP"/>
    </source>
</evidence>
<feature type="compositionally biased region" description="Low complexity" evidence="1">
    <location>
        <begin position="51"/>
        <end position="68"/>
    </location>
</feature>
<dbReference type="CDD" id="cd02947">
    <property type="entry name" value="TRX_family"/>
    <property type="match status" value="1"/>
</dbReference>
<dbReference type="EMBL" id="MFNF01000030">
    <property type="protein sequence ID" value="OGH01690.1"/>
    <property type="molecule type" value="Genomic_DNA"/>
</dbReference>
<dbReference type="Pfam" id="PF13728">
    <property type="entry name" value="TraF"/>
    <property type="match status" value="1"/>
</dbReference>
<proteinExistence type="predicted"/>
<dbReference type="Proteomes" id="UP000177583">
    <property type="component" value="Unassembled WGS sequence"/>
</dbReference>
<feature type="chain" id="PRO_5009524827" description="Conjugal transfer protein TraF" evidence="2">
    <location>
        <begin position="26"/>
        <end position="287"/>
    </location>
</feature>
<organism evidence="3 4">
    <name type="scientific">Candidatus Lambdaproteobacteria bacterium RIFOXYD2_FULL_56_26</name>
    <dbReference type="NCBI Taxonomy" id="1817773"/>
    <lineage>
        <taxon>Bacteria</taxon>
        <taxon>Pseudomonadati</taxon>
        <taxon>Pseudomonadota</taxon>
        <taxon>Candidatus Lambdaproteobacteria</taxon>
    </lineage>
</organism>
<gene>
    <name evidence="3" type="ORF">A2557_11795</name>
</gene>
<feature type="region of interest" description="Disordered" evidence="1">
    <location>
        <begin position="43"/>
        <end position="70"/>
    </location>
</feature>
<evidence type="ECO:0008006" key="5">
    <source>
        <dbReference type="Google" id="ProtNLM"/>
    </source>
</evidence>
<evidence type="ECO:0000313" key="3">
    <source>
        <dbReference type="EMBL" id="OGH01690.1"/>
    </source>
</evidence>
<protein>
    <recommendedName>
        <fullName evidence="5">Conjugal transfer protein TraF</fullName>
    </recommendedName>
</protein>
<evidence type="ECO:0000256" key="1">
    <source>
        <dbReference type="SAM" id="MobiDB-lite"/>
    </source>
</evidence>
<keyword evidence="2" id="KW-0732">Signal</keyword>
<dbReference type="Gene3D" id="3.40.30.10">
    <property type="entry name" value="Glutaredoxin"/>
    <property type="match status" value="1"/>
</dbReference>
<dbReference type="InterPro" id="IPR036249">
    <property type="entry name" value="Thioredoxin-like_sf"/>
</dbReference>
<feature type="signal peptide" evidence="2">
    <location>
        <begin position="1"/>
        <end position="25"/>
    </location>
</feature>
<reference evidence="3 4" key="1">
    <citation type="journal article" date="2016" name="Nat. Commun.">
        <title>Thousands of microbial genomes shed light on interconnected biogeochemical processes in an aquifer system.</title>
        <authorList>
            <person name="Anantharaman K."/>
            <person name="Brown C.T."/>
            <person name="Hug L.A."/>
            <person name="Sharon I."/>
            <person name="Castelle C.J."/>
            <person name="Probst A.J."/>
            <person name="Thomas B.C."/>
            <person name="Singh A."/>
            <person name="Wilkins M.J."/>
            <person name="Karaoz U."/>
            <person name="Brodie E.L."/>
            <person name="Williams K.H."/>
            <person name="Hubbard S.S."/>
            <person name="Banfield J.F."/>
        </authorList>
    </citation>
    <scope>NUCLEOTIDE SEQUENCE [LARGE SCALE GENOMIC DNA]</scope>
</reference>
<comment type="caution">
    <text evidence="3">The sequence shown here is derived from an EMBL/GenBank/DDBJ whole genome shotgun (WGS) entry which is preliminary data.</text>
</comment>
<accession>A0A1F6GUK9</accession>
<sequence>MRSFRFQRVWLCLGLGLCLVPAGWAKEEKVGWWNYNWTAPKKEEPQEEAKAAAPSPSAPAAQSPTAPARLSEKELWQMHPDQFQEHLKTVHKWAVKTLDPADVQHYREVQDIARRKASAYAAVSGYLAERDPMVLRSDLDVPVTNPGRVAVKQRNDMEVDEFLRAKSKRYGLIYFKSETCSLCKAQNGIMSYLAHDLPGLAQENVDVDLHPDLAGRFNVRSTPTLLLLEDGNPNPELIAVGVVALNVLKERLWRRIRVREGLSQPQQYYTYEAEQGGPQDPLAGGTP</sequence>
<name>A0A1F6GUK9_9PROT</name>
<dbReference type="InterPro" id="IPR039555">
    <property type="entry name" value="TraF/TrbB"/>
</dbReference>